<dbReference type="EMBL" id="JARBDR010000917">
    <property type="protein sequence ID" value="KAJ8303178.1"/>
    <property type="molecule type" value="Genomic_DNA"/>
</dbReference>
<proteinExistence type="predicted"/>
<evidence type="ECO:0000313" key="3">
    <source>
        <dbReference type="Proteomes" id="UP001217089"/>
    </source>
</evidence>
<comment type="caution">
    <text evidence="2">The sequence shown here is derived from an EMBL/GenBank/DDBJ whole genome shotgun (WGS) entry which is preliminary data.</text>
</comment>
<accession>A0ABQ9EIZ2</accession>
<dbReference type="Gene3D" id="2.60.40.10">
    <property type="entry name" value="Immunoglobulins"/>
    <property type="match status" value="1"/>
</dbReference>
<evidence type="ECO:0008006" key="4">
    <source>
        <dbReference type="Google" id="ProtNLM"/>
    </source>
</evidence>
<keyword evidence="3" id="KW-1185">Reference proteome</keyword>
<name>A0ABQ9EIZ2_TEGGR</name>
<feature type="compositionally biased region" description="Acidic residues" evidence="1">
    <location>
        <begin position="166"/>
        <end position="179"/>
    </location>
</feature>
<reference evidence="2 3" key="1">
    <citation type="submission" date="2022-12" db="EMBL/GenBank/DDBJ databases">
        <title>Chromosome-level genome of Tegillarca granosa.</title>
        <authorList>
            <person name="Kim J."/>
        </authorList>
    </citation>
    <scope>NUCLEOTIDE SEQUENCE [LARGE SCALE GENOMIC DNA]</scope>
    <source>
        <strain evidence="2">Teg-2019</strain>
        <tissue evidence="2">Adductor muscle</tissue>
    </source>
</reference>
<feature type="region of interest" description="Disordered" evidence="1">
    <location>
        <begin position="155"/>
        <end position="179"/>
    </location>
</feature>
<gene>
    <name evidence="2" type="ORF">KUTeg_019574</name>
</gene>
<protein>
    <recommendedName>
        <fullName evidence="4">CD80-like immunoglobulin C2-set domain-containing protein</fullName>
    </recommendedName>
</protein>
<evidence type="ECO:0000313" key="2">
    <source>
        <dbReference type="EMBL" id="KAJ8303178.1"/>
    </source>
</evidence>
<sequence length="179" mass="20718">MNQVHSRTERKKRRFKMKTNIYDTLALPWLCLVFTANYGMSEVDFTVVDFDPTSTVILPCSADADRVVWLDSSRAPVVELRNNKEISHRNRFYLTRSYGYEKNLKIEMVKKQDGDEAEMAQSSNSSNDVKEFSTVRLWCNATGMPEPKTTWYVLDESGKEQPLDSPEVDISLDEPEENY</sequence>
<organism evidence="2 3">
    <name type="scientific">Tegillarca granosa</name>
    <name type="common">Malaysian cockle</name>
    <name type="synonym">Anadara granosa</name>
    <dbReference type="NCBI Taxonomy" id="220873"/>
    <lineage>
        <taxon>Eukaryota</taxon>
        <taxon>Metazoa</taxon>
        <taxon>Spiralia</taxon>
        <taxon>Lophotrochozoa</taxon>
        <taxon>Mollusca</taxon>
        <taxon>Bivalvia</taxon>
        <taxon>Autobranchia</taxon>
        <taxon>Pteriomorphia</taxon>
        <taxon>Arcoida</taxon>
        <taxon>Arcoidea</taxon>
        <taxon>Arcidae</taxon>
        <taxon>Tegillarca</taxon>
    </lineage>
</organism>
<dbReference type="InterPro" id="IPR013783">
    <property type="entry name" value="Ig-like_fold"/>
</dbReference>
<dbReference type="Proteomes" id="UP001217089">
    <property type="component" value="Unassembled WGS sequence"/>
</dbReference>
<evidence type="ECO:0000256" key="1">
    <source>
        <dbReference type="SAM" id="MobiDB-lite"/>
    </source>
</evidence>